<sequence length="212" mass="25009">MLLHFFLIIQLLCMILFLKATVPVVSRHVGQYMKIIMRGPDTYTRTGLKEYEVDEDREAIMRRFPLQSMYRKFYDSSMNQNVTTQRQWRSISPHNTESKPLNRRRPTIGPMEYAPADDDTPRNANFWRPSNWFTQKLHQSTATATKAEESTTSLSPFYKNLLKNSEESHIGDKSQHCPCLSILNERREAFAIENVDLRRNIRQTFVLNLFMR</sequence>
<evidence type="ECO:0000256" key="2">
    <source>
        <dbReference type="SAM" id="SignalP"/>
    </source>
</evidence>
<reference evidence="3 4" key="1">
    <citation type="submission" date="2021-06" db="EMBL/GenBank/DDBJ databases">
        <title>A haploid diamondback moth (Plutella xylostella L.) genome assembly resolves 31 chromosomes and identifies a diamide resistance mutation.</title>
        <authorList>
            <person name="Ward C.M."/>
            <person name="Perry K.D."/>
            <person name="Baker G."/>
            <person name="Powis K."/>
            <person name="Heckel D.G."/>
            <person name="Baxter S.W."/>
        </authorList>
    </citation>
    <scope>NUCLEOTIDE SEQUENCE [LARGE SCALE GENOMIC DNA]</scope>
    <source>
        <strain evidence="3 4">LV</strain>
        <tissue evidence="3">Single pupa</tissue>
    </source>
</reference>
<accession>A0ABQ7QV56</accession>
<evidence type="ECO:0000313" key="4">
    <source>
        <dbReference type="Proteomes" id="UP000823941"/>
    </source>
</evidence>
<evidence type="ECO:0000256" key="1">
    <source>
        <dbReference type="SAM" id="MobiDB-lite"/>
    </source>
</evidence>
<feature type="compositionally biased region" description="Polar residues" evidence="1">
    <location>
        <begin position="84"/>
        <end position="99"/>
    </location>
</feature>
<evidence type="ECO:0000313" key="3">
    <source>
        <dbReference type="EMBL" id="KAG7308941.1"/>
    </source>
</evidence>
<name>A0ABQ7QV56_PLUXY</name>
<gene>
    <name evidence="3" type="ORF">JYU34_006213</name>
</gene>
<proteinExistence type="predicted"/>
<feature type="region of interest" description="Disordered" evidence="1">
    <location>
        <begin position="84"/>
        <end position="122"/>
    </location>
</feature>
<protein>
    <submittedName>
        <fullName evidence="3">Uncharacterized protein</fullName>
    </submittedName>
</protein>
<keyword evidence="2" id="KW-0732">Signal</keyword>
<dbReference type="EMBL" id="JAHIBW010000008">
    <property type="protein sequence ID" value="KAG7308941.1"/>
    <property type="molecule type" value="Genomic_DNA"/>
</dbReference>
<keyword evidence="4" id="KW-1185">Reference proteome</keyword>
<feature type="chain" id="PRO_5045481550" evidence="2">
    <location>
        <begin position="21"/>
        <end position="212"/>
    </location>
</feature>
<organism evidence="3 4">
    <name type="scientific">Plutella xylostella</name>
    <name type="common">Diamondback moth</name>
    <name type="synonym">Plutella maculipennis</name>
    <dbReference type="NCBI Taxonomy" id="51655"/>
    <lineage>
        <taxon>Eukaryota</taxon>
        <taxon>Metazoa</taxon>
        <taxon>Ecdysozoa</taxon>
        <taxon>Arthropoda</taxon>
        <taxon>Hexapoda</taxon>
        <taxon>Insecta</taxon>
        <taxon>Pterygota</taxon>
        <taxon>Neoptera</taxon>
        <taxon>Endopterygota</taxon>
        <taxon>Lepidoptera</taxon>
        <taxon>Glossata</taxon>
        <taxon>Ditrysia</taxon>
        <taxon>Yponomeutoidea</taxon>
        <taxon>Plutellidae</taxon>
        <taxon>Plutella</taxon>
    </lineage>
</organism>
<comment type="caution">
    <text evidence="3">The sequence shown here is derived from an EMBL/GenBank/DDBJ whole genome shotgun (WGS) entry which is preliminary data.</text>
</comment>
<dbReference type="Proteomes" id="UP000823941">
    <property type="component" value="Chromosome 8"/>
</dbReference>
<feature type="signal peptide" evidence="2">
    <location>
        <begin position="1"/>
        <end position="20"/>
    </location>
</feature>